<keyword evidence="3" id="KW-1185">Reference proteome</keyword>
<proteinExistence type="predicted"/>
<dbReference type="Proteomes" id="UP000275385">
    <property type="component" value="Unassembled WGS sequence"/>
</dbReference>
<evidence type="ECO:0000313" key="3">
    <source>
        <dbReference type="Proteomes" id="UP000275385"/>
    </source>
</evidence>
<dbReference type="OrthoDB" id="5383784at2759"/>
<feature type="region of interest" description="Disordered" evidence="1">
    <location>
        <begin position="280"/>
        <end position="368"/>
    </location>
</feature>
<sequence length="548" mass="61454">MTRHGPLTAQGLGRSPYDDVFQGTGEADPREPIQRYDERGRPINPETRRINRDVIRSHNEVMQVIGVAEPDNHDEERKLEESMQELDRYETRLGNTLYKIGMLTSVSTGWVIKAMKYRNLLYKRYHHVPLVDFWGFEQSQRSLIVNIGAGYPALALEYFLQLRQPFRDGLGTWWSRCYGVLSRWVRLHLNVYAALQQVEIYPASHVLPNWRFFIPFTSLSPIPPPPPPTAFTASEICKWAGKAAISATPLLVIILCDLVRNRITEQVFYQVYRRLPFPMNRKRPSERPSAPRAATVPPAPEELPASAQAPVPAARPEATSQPGEDDSVTERPVNPRRVRRQSTLSTSHGPTTATTSEAVTALDLDTSDDEEYRGAEMVSRTLISFDVEASDAVDPAPGIWSAELRANGDQQASSYRARGSGRARTYRVNSLTEMPAQLAAIIMAAVPARVLMAPLEGITLRLLVKLILGSRGLSTGDIYAPFDPLPWGAVANHVGLELVHFLAQAEIWAALYQLASWCRISEEDWKRMDEEDEAERRRDNQASGGSAF</sequence>
<evidence type="ECO:0000313" key="2">
    <source>
        <dbReference type="EMBL" id="RKU46017.1"/>
    </source>
</evidence>
<feature type="compositionally biased region" description="Basic and acidic residues" evidence="1">
    <location>
        <begin position="27"/>
        <end position="44"/>
    </location>
</feature>
<organism evidence="2 3">
    <name type="scientific">Coniochaeta pulveracea</name>
    <dbReference type="NCBI Taxonomy" id="177199"/>
    <lineage>
        <taxon>Eukaryota</taxon>
        <taxon>Fungi</taxon>
        <taxon>Dikarya</taxon>
        <taxon>Ascomycota</taxon>
        <taxon>Pezizomycotina</taxon>
        <taxon>Sordariomycetes</taxon>
        <taxon>Sordariomycetidae</taxon>
        <taxon>Coniochaetales</taxon>
        <taxon>Coniochaetaceae</taxon>
        <taxon>Coniochaeta</taxon>
    </lineage>
</organism>
<feature type="region of interest" description="Disordered" evidence="1">
    <location>
        <begin position="528"/>
        <end position="548"/>
    </location>
</feature>
<gene>
    <name evidence="2" type="ORF">DL546_008235</name>
</gene>
<name>A0A420YE09_9PEZI</name>
<accession>A0A420YE09</accession>
<feature type="compositionally biased region" description="Basic and acidic residues" evidence="1">
    <location>
        <begin position="528"/>
        <end position="540"/>
    </location>
</feature>
<dbReference type="AlphaFoldDB" id="A0A420YE09"/>
<feature type="compositionally biased region" description="Polar residues" evidence="1">
    <location>
        <begin position="341"/>
        <end position="358"/>
    </location>
</feature>
<dbReference type="EMBL" id="QVQW01000017">
    <property type="protein sequence ID" value="RKU46017.1"/>
    <property type="molecule type" value="Genomic_DNA"/>
</dbReference>
<reference evidence="2 3" key="1">
    <citation type="submission" date="2018-08" db="EMBL/GenBank/DDBJ databases">
        <title>Draft genome of the lignicolous fungus Coniochaeta pulveracea.</title>
        <authorList>
            <person name="Borstlap C.J."/>
            <person name="De Witt R.N."/>
            <person name="Botha A."/>
            <person name="Volschenk H."/>
        </authorList>
    </citation>
    <scope>NUCLEOTIDE SEQUENCE [LARGE SCALE GENOMIC DNA]</scope>
    <source>
        <strain evidence="2 3">CAB683</strain>
    </source>
</reference>
<protein>
    <submittedName>
        <fullName evidence="2">Uncharacterized protein</fullName>
    </submittedName>
</protein>
<evidence type="ECO:0000256" key="1">
    <source>
        <dbReference type="SAM" id="MobiDB-lite"/>
    </source>
</evidence>
<feature type="region of interest" description="Disordered" evidence="1">
    <location>
        <begin position="1"/>
        <end position="44"/>
    </location>
</feature>
<comment type="caution">
    <text evidence="2">The sequence shown here is derived from an EMBL/GenBank/DDBJ whole genome shotgun (WGS) entry which is preliminary data.</text>
</comment>